<dbReference type="SUPFAM" id="SSF52540">
    <property type="entry name" value="P-loop containing nucleoside triphosphate hydrolases"/>
    <property type="match status" value="1"/>
</dbReference>
<dbReference type="SUPFAM" id="SSF46785">
    <property type="entry name" value="Winged helix' DNA-binding domain"/>
    <property type="match status" value="1"/>
</dbReference>
<evidence type="ECO:0000259" key="1">
    <source>
        <dbReference type="Pfam" id="PF01637"/>
    </source>
</evidence>
<comment type="caution">
    <text evidence="2">The sequence shown here is derived from an EMBL/GenBank/DDBJ whole genome shotgun (WGS) entry which is preliminary data.</text>
</comment>
<keyword evidence="3" id="KW-1185">Reference proteome</keyword>
<evidence type="ECO:0000313" key="2">
    <source>
        <dbReference type="EMBL" id="GGG81562.1"/>
    </source>
</evidence>
<sequence length="473" mass="54503">MEQQVIGRVEEIAVLNETLTSNRAELVAIYGRRRIGKTFLVRQFFARFLKFELSGSQNANMETQLFNFATVLGKSMNLNLIPRPPANWSEAFIMLGNYIEQLKGKDKKVIFLDELPWLDSLHSGFLSAFDYFWNAWCTKRTDIIVVICGSAASWMIEKILFNKGGLHNRITRQIRLLPFTLRETKAFFHHKRVKLNDYQIAELYMTIGGVPHYLDLIRSGKSATQNIDDLCFSPQGMLRNEFEKLYSSLYDQADNHIAIIRALSKRRSGLTRNEIVADTKLTSGGYLTGILRELEESGFITAYLPINRKSKDAIIRLTDEYSLFYLKFIEKSRAQQKATWALLSTKPTWKAWSGYAFENLCLKHVENIKMALQIGSIYSEEATWYDRQAGAQIDLVIDRADRCVNLCEIKFSEAEYTINAKYAKELHHKMLAYKTSLKSKKTTFTTLITTYGIAKNEYKDQYVDSEVTLAQLF</sequence>
<organism evidence="2 3">
    <name type="scientific">Parapedobacter pyrenivorans</name>
    <dbReference type="NCBI Taxonomy" id="1305674"/>
    <lineage>
        <taxon>Bacteria</taxon>
        <taxon>Pseudomonadati</taxon>
        <taxon>Bacteroidota</taxon>
        <taxon>Sphingobacteriia</taxon>
        <taxon>Sphingobacteriales</taxon>
        <taxon>Sphingobacteriaceae</taxon>
        <taxon>Parapedobacter</taxon>
    </lineage>
</organism>
<accession>A0A917HKK6</accession>
<dbReference type="EMBL" id="BMER01000001">
    <property type="protein sequence ID" value="GGG81562.1"/>
    <property type="molecule type" value="Genomic_DNA"/>
</dbReference>
<dbReference type="PANTHER" id="PTHR34704">
    <property type="entry name" value="ATPASE"/>
    <property type="match status" value="1"/>
</dbReference>
<name>A0A917HKK6_9SPHI</name>
<dbReference type="InterPro" id="IPR036390">
    <property type="entry name" value="WH_DNA-bd_sf"/>
</dbReference>
<dbReference type="AlphaFoldDB" id="A0A917HKK6"/>
<dbReference type="PANTHER" id="PTHR34704:SF1">
    <property type="entry name" value="ATPASE"/>
    <property type="match status" value="1"/>
</dbReference>
<dbReference type="Proteomes" id="UP000660862">
    <property type="component" value="Unassembled WGS sequence"/>
</dbReference>
<dbReference type="GO" id="GO:0005524">
    <property type="term" value="F:ATP binding"/>
    <property type="evidence" value="ECO:0007669"/>
    <property type="project" value="InterPro"/>
</dbReference>
<dbReference type="Gene3D" id="3.40.50.300">
    <property type="entry name" value="P-loop containing nucleotide triphosphate hydrolases"/>
    <property type="match status" value="1"/>
</dbReference>
<dbReference type="Pfam" id="PF01637">
    <property type="entry name" value="ATPase_2"/>
    <property type="match status" value="1"/>
</dbReference>
<protein>
    <submittedName>
        <fullName evidence="2">ArsR family transcriptional regulator</fullName>
    </submittedName>
</protein>
<feature type="domain" description="ATPase" evidence="1">
    <location>
        <begin position="8"/>
        <end position="215"/>
    </location>
</feature>
<reference evidence="2" key="2">
    <citation type="submission" date="2020-09" db="EMBL/GenBank/DDBJ databases">
        <authorList>
            <person name="Sun Q."/>
            <person name="Zhou Y."/>
        </authorList>
    </citation>
    <scope>NUCLEOTIDE SEQUENCE</scope>
    <source>
        <strain evidence="2">CGMCC 1.12195</strain>
    </source>
</reference>
<proteinExistence type="predicted"/>
<gene>
    <name evidence="2" type="ORF">GCM10007415_12800</name>
</gene>
<dbReference type="RefSeq" id="WP_188505061.1">
    <property type="nucleotide sequence ID" value="NZ_BMER01000001.1"/>
</dbReference>
<reference evidence="2" key="1">
    <citation type="journal article" date="2014" name="Int. J. Syst. Evol. Microbiol.">
        <title>Complete genome sequence of Corynebacterium casei LMG S-19264T (=DSM 44701T), isolated from a smear-ripened cheese.</title>
        <authorList>
            <consortium name="US DOE Joint Genome Institute (JGI-PGF)"/>
            <person name="Walter F."/>
            <person name="Albersmeier A."/>
            <person name="Kalinowski J."/>
            <person name="Ruckert C."/>
        </authorList>
    </citation>
    <scope>NUCLEOTIDE SEQUENCE</scope>
    <source>
        <strain evidence="2">CGMCC 1.12195</strain>
    </source>
</reference>
<dbReference type="InterPro" id="IPR011579">
    <property type="entry name" value="ATPase_dom"/>
</dbReference>
<dbReference type="InterPro" id="IPR027417">
    <property type="entry name" value="P-loop_NTPase"/>
</dbReference>
<evidence type="ECO:0000313" key="3">
    <source>
        <dbReference type="Proteomes" id="UP000660862"/>
    </source>
</evidence>